<dbReference type="EC" id="1.2.1.20" evidence="6"/>
<feature type="domain" description="Cupin type-2" evidence="5">
    <location>
        <begin position="500"/>
        <end position="567"/>
    </location>
</feature>
<keyword evidence="7" id="KW-1185">Reference proteome</keyword>
<dbReference type="CDD" id="cd07100">
    <property type="entry name" value="ALDH_SSADH1_GabD1"/>
    <property type="match status" value="1"/>
</dbReference>
<dbReference type="Pfam" id="PF00171">
    <property type="entry name" value="Aldedh"/>
    <property type="match status" value="1"/>
</dbReference>
<gene>
    <name evidence="6" type="ORF">HDA39_004556</name>
</gene>
<protein>
    <submittedName>
        <fullName evidence="6">Succinate-semialdehyde dehydrogenase/glutarate-semialdehyde dehydrogenase</fullName>
        <ecNumber evidence="6">1.2.1.16</ecNumber>
        <ecNumber evidence="6">1.2.1.20</ecNumber>
        <ecNumber evidence="6">1.2.1.79</ecNumber>
    </submittedName>
</protein>
<dbReference type="InterPro" id="IPR016163">
    <property type="entry name" value="Ald_DH_C"/>
</dbReference>
<evidence type="ECO:0000259" key="5">
    <source>
        <dbReference type="Pfam" id="PF07883"/>
    </source>
</evidence>
<dbReference type="InterPro" id="IPR047110">
    <property type="entry name" value="GABD/Sad-like"/>
</dbReference>
<keyword evidence="2" id="KW-0521">NADP</keyword>
<evidence type="ECO:0000259" key="4">
    <source>
        <dbReference type="Pfam" id="PF00171"/>
    </source>
</evidence>
<dbReference type="Proteomes" id="UP000549971">
    <property type="component" value="Unassembled WGS sequence"/>
</dbReference>
<dbReference type="Gene3D" id="2.60.120.10">
    <property type="entry name" value="Jelly Rolls"/>
    <property type="match status" value="1"/>
</dbReference>
<accession>A0A7W9J9U7</accession>
<organism evidence="6 7">
    <name type="scientific">Kribbella italica</name>
    <dbReference type="NCBI Taxonomy" id="1540520"/>
    <lineage>
        <taxon>Bacteria</taxon>
        <taxon>Bacillati</taxon>
        <taxon>Actinomycetota</taxon>
        <taxon>Actinomycetes</taxon>
        <taxon>Propionibacteriales</taxon>
        <taxon>Kribbellaceae</taxon>
        <taxon>Kribbella</taxon>
    </lineage>
</organism>
<dbReference type="GO" id="GO:0036243">
    <property type="term" value="F:succinate-semialdehyde dehydrogenase (NADP+) activity"/>
    <property type="evidence" value="ECO:0007669"/>
    <property type="project" value="UniProtKB-EC"/>
</dbReference>
<dbReference type="InterPro" id="IPR016162">
    <property type="entry name" value="Ald_DH_N"/>
</dbReference>
<dbReference type="EC" id="1.2.1.16" evidence="6"/>
<sequence length="597" mass="63663">MIRSVNPATGEQLATFEPDSEQSVDERLTAAVEAQQRYRGTAPSERTALLRRIATTLRDKADDLALLISQEMGKPLTEARAEIEKCAITCEYYATNAIGFLADEPVRSNASQSRIVYDPLGVVLAVMPWNYPFWQFFRFAAPALAAGNGIVLKHANSVPRSALAIAAVIHAAGTPEGLVQVLLIETPKVAELIADDRIAAVTFTGSTEVGTIIASQAGAALKKQVLELGGSDPFVVLADADVQAAAETAVKARFTNVGQSCVNAKRFIVEEPVADEFVAAFCAATDRLVVGDPLDATTTIGPLARADLRVTLHEQTRRSVEAGAKLLRGGEPVDREGYYYQPTVLDHVVPGMAAFDEETFGPLAAITRAATADEAIRLANRTEFGLGAALWTSDPAKAEQCSRQLDAGAVFVNGMVASDPRLPFGGIKRSGYGRELGPHGMREFMNTKTVWVGPATTPESECLVIRPDETDLFDRGNGVVTTPYVGSWNSTHNGVTTGTTTFKAGTQIPLHSHNVEESVLILRGSAVAVIGGERVELKAGDATWVPAGVPHHFINVGEDELTIYWVYGGRAVTRTLTETGVTVAHLSDGDRGAVASR</sequence>
<evidence type="ECO:0000256" key="2">
    <source>
        <dbReference type="ARBA" id="ARBA00022857"/>
    </source>
</evidence>
<dbReference type="InterPro" id="IPR016161">
    <property type="entry name" value="Ald_DH/histidinol_DH"/>
</dbReference>
<evidence type="ECO:0000313" key="6">
    <source>
        <dbReference type="EMBL" id="MBB5837822.1"/>
    </source>
</evidence>
<evidence type="ECO:0000313" key="7">
    <source>
        <dbReference type="Proteomes" id="UP000549971"/>
    </source>
</evidence>
<dbReference type="Gene3D" id="3.40.309.10">
    <property type="entry name" value="Aldehyde Dehydrogenase, Chain A, domain 2"/>
    <property type="match status" value="1"/>
</dbReference>
<proteinExistence type="inferred from homology"/>
<dbReference type="PANTHER" id="PTHR43217">
    <property type="entry name" value="SUCCINATE SEMIALDEHYDE DEHYDROGENASE [NAD(P)+] SAD"/>
    <property type="match status" value="1"/>
</dbReference>
<dbReference type="InterPro" id="IPR013096">
    <property type="entry name" value="Cupin_2"/>
</dbReference>
<dbReference type="GO" id="GO:0004030">
    <property type="term" value="F:aldehyde dehydrogenase [NAD(P)+] activity"/>
    <property type="evidence" value="ECO:0007669"/>
    <property type="project" value="InterPro"/>
</dbReference>
<reference evidence="6 7" key="1">
    <citation type="submission" date="2020-08" db="EMBL/GenBank/DDBJ databases">
        <title>Sequencing the genomes of 1000 actinobacteria strains.</title>
        <authorList>
            <person name="Klenk H.-P."/>
        </authorList>
    </citation>
    <scope>NUCLEOTIDE SEQUENCE [LARGE SCALE GENOMIC DNA]</scope>
    <source>
        <strain evidence="6 7">DSM 28967</strain>
    </source>
</reference>
<dbReference type="InterPro" id="IPR014710">
    <property type="entry name" value="RmlC-like_jellyroll"/>
</dbReference>
<dbReference type="FunFam" id="3.40.309.10:FF:000010">
    <property type="entry name" value="Gamma-aminobutyraldehyde dehydrogenase"/>
    <property type="match status" value="1"/>
</dbReference>
<comment type="caution">
    <text evidence="6">The sequence shown here is derived from an EMBL/GenBank/DDBJ whole genome shotgun (WGS) entry which is preliminary data.</text>
</comment>
<dbReference type="InterPro" id="IPR015590">
    <property type="entry name" value="Aldehyde_DH_dom"/>
</dbReference>
<dbReference type="EMBL" id="JACHMY010000001">
    <property type="protein sequence ID" value="MBB5837822.1"/>
    <property type="molecule type" value="Genomic_DNA"/>
</dbReference>
<keyword evidence="3 6" id="KW-0560">Oxidoreductase</keyword>
<dbReference type="SUPFAM" id="SSF51182">
    <property type="entry name" value="RmlC-like cupins"/>
    <property type="match status" value="1"/>
</dbReference>
<dbReference type="SUPFAM" id="SSF53720">
    <property type="entry name" value="ALDH-like"/>
    <property type="match status" value="1"/>
</dbReference>
<dbReference type="Pfam" id="PF07883">
    <property type="entry name" value="Cupin_2"/>
    <property type="match status" value="1"/>
</dbReference>
<comment type="similarity">
    <text evidence="1">Belongs to the aldehyde dehydrogenase family.</text>
</comment>
<evidence type="ECO:0000256" key="3">
    <source>
        <dbReference type="ARBA" id="ARBA00023002"/>
    </source>
</evidence>
<dbReference type="EC" id="1.2.1.79" evidence="6"/>
<name>A0A7W9J9U7_9ACTN</name>
<dbReference type="GO" id="GO:0102810">
    <property type="term" value="F:glutarate-semialdehyde dehydrogenase (NADP+) activity"/>
    <property type="evidence" value="ECO:0007669"/>
    <property type="project" value="UniProtKB-EC"/>
</dbReference>
<dbReference type="RefSeq" id="WP_184798135.1">
    <property type="nucleotide sequence ID" value="NZ_JACHMY010000001.1"/>
</dbReference>
<dbReference type="GO" id="GO:0004777">
    <property type="term" value="F:succinate-semialdehyde dehydrogenase (NAD+) activity"/>
    <property type="evidence" value="ECO:0007669"/>
    <property type="project" value="TreeGrafter"/>
</dbReference>
<dbReference type="AlphaFoldDB" id="A0A7W9J9U7"/>
<evidence type="ECO:0000256" key="1">
    <source>
        <dbReference type="ARBA" id="ARBA00009986"/>
    </source>
</evidence>
<dbReference type="InterPro" id="IPR044148">
    <property type="entry name" value="ALDH_GabD1-like"/>
</dbReference>
<feature type="domain" description="Aldehyde dehydrogenase" evidence="4">
    <location>
        <begin position="2"/>
        <end position="450"/>
    </location>
</feature>
<dbReference type="PANTHER" id="PTHR43217:SF1">
    <property type="entry name" value="SUCCINATE SEMIALDEHYDE DEHYDROGENASE [NAD(P)+] SAD"/>
    <property type="match status" value="1"/>
</dbReference>
<dbReference type="FunFam" id="3.40.605.10:FF:000012">
    <property type="entry name" value="NAD-dependent succinate-semialdehyde dehydrogenase"/>
    <property type="match status" value="1"/>
</dbReference>
<dbReference type="Gene3D" id="3.40.605.10">
    <property type="entry name" value="Aldehyde Dehydrogenase, Chain A, domain 1"/>
    <property type="match status" value="1"/>
</dbReference>
<dbReference type="InterPro" id="IPR011051">
    <property type="entry name" value="RmlC_Cupin_sf"/>
</dbReference>